<keyword evidence="1" id="KW-0812">Transmembrane</keyword>
<gene>
    <name evidence="2" type="ORF">KFQ06_09075</name>
</gene>
<dbReference type="RefSeq" id="WP_234590475.1">
    <property type="nucleotide sequence ID" value="NZ_CAMIPG010000002.1"/>
</dbReference>
<reference evidence="2" key="1">
    <citation type="journal article" date="2022" name="BMC Genomics">
        <title>Genome sequence of the entomopathogenic Serratia entomophila isolate 626 and characterisation of the species specific itaconate degradation pathway.</title>
        <authorList>
            <person name="Vaughan A.L."/>
            <person name="Altermann E."/>
            <person name="Glare T.R."/>
            <person name="Hurst M.R.H."/>
        </authorList>
    </citation>
    <scope>NUCLEOTIDE SEQUENCE</scope>
    <source>
        <strain evidence="2">626</strain>
    </source>
</reference>
<dbReference type="GeneID" id="75022139"/>
<keyword evidence="1" id="KW-0472">Membrane</keyword>
<feature type="transmembrane region" description="Helical" evidence="1">
    <location>
        <begin position="6"/>
        <end position="26"/>
    </location>
</feature>
<name>A0ABY5CY29_9GAMM</name>
<keyword evidence="1" id="KW-1133">Transmembrane helix</keyword>
<evidence type="ECO:0000256" key="1">
    <source>
        <dbReference type="SAM" id="Phobius"/>
    </source>
</evidence>
<sequence length="46" mass="5190">MSKMDLPVIIGVVIMIALWVGVAFNIGDITLSISRFFHWLESQRGQ</sequence>
<accession>A0ABY5CY29</accession>
<evidence type="ECO:0000313" key="2">
    <source>
        <dbReference type="EMBL" id="USV02640.1"/>
    </source>
</evidence>
<dbReference type="Proteomes" id="UP001056873">
    <property type="component" value="Chromosome"/>
</dbReference>
<proteinExistence type="predicted"/>
<evidence type="ECO:0000313" key="3">
    <source>
        <dbReference type="Proteomes" id="UP001056873"/>
    </source>
</evidence>
<protein>
    <submittedName>
        <fullName evidence="2">Uncharacterized protein</fullName>
    </submittedName>
</protein>
<keyword evidence="3" id="KW-1185">Reference proteome</keyword>
<organism evidence="2 3">
    <name type="scientific">Serratia entomophila</name>
    <dbReference type="NCBI Taxonomy" id="42906"/>
    <lineage>
        <taxon>Bacteria</taxon>
        <taxon>Pseudomonadati</taxon>
        <taxon>Pseudomonadota</taxon>
        <taxon>Gammaproteobacteria</taxon>
        <taxon>Enterobacterales</taxon>
        <taxon>Yersiniaceae</taxon>
        <taxon>Serratia</taxon>
    </lineage>
</organism>
<dbReference type="EMBL" id="CP074347">
    <property type="protein sequence ID" value="USV02640.1"/>
    <property type="molecule type" value="Genomic_DNA"/>
</dbReference>